<evidence type="ECO:0000313" key="2">
    <source>
        <dbReference type="EMBL" id="MCP3423115.1"/>
    </source>
</evidence>
<dbReference type="Proteomes" id="UP001204524">
    <property type="component" value="Unassembled WGS sequence"/>
</dbReference>
<dbReference type="RefSeq" id="WP_254182310.1">
    <property type="nucleotide sequence ID" value="NZ_JANARS010000006.1"/>
</dbReference>
<sequence length="99" mass="11058">MEAVKYLMSAYFHQDWDLDGGAVSDTVASFLNERRDLVSSCADEIDELLQQDFPEGGLAAQLAEWGCDYFAGNSDQDYRQWLDEIRQQIRAALASSAAS</sequence>
<dbReference type="Pfam" id="PF18593">
    <property type="entry name" value="CdiI_2"/>
    <property type="match status" value="1"/>
</dbReference>
<evidence type="ECO:0000313" key="3">
    <source>
        <dbReference type="Proteomes" id="UP001204524"/>
    </source>
</evidence>
<protein>
    <submittedName>
        <fullName evidence="2">Contact-dependent growth inhibition system immunity protein</fullName>
    </submittedName>
</protein>
<keyword evidence="3" id="KW-1185">Reference proteome</keyword>
<organism evidence="2 3">
    <name type="scientific">Nocardioides pinisoli</name>
    <dbReference type="NCBI Taxonomy" id="2950279"/>
    <lineage>
        <taxon>Bacteria</taxon>
        <taxon>Bacillati</taxon>
        <taxon>Actinomycetota</taxon>
        <taxon>Actinomycetes</taxon>
        <taxon>Propionibacteriales</taxon>
        <taxon>Nocardioidaceae</taxon>
        <taxon>Nocardioides</taxon>
    </lineage>
</organism>
<proteinExistence type="predicted"/>
<dbReference type="EMBL" id="JANARS010000006">
    <property type="protein sequence ID" value="MCP3423115.1"/>
    <property type="molecule type" value="Genomic_DNA"/>
</dbReference>
<evidence type="ECO:0000259" key="1">
    <source>
        <dbReference type="Pfam" id="PF18593"/>
    </source>
</evidence>
<reference evidence="2 3" key="1">
    <citation type="submission" date="2022-06" db="EMBL/GenBank/DDBJ databases">
        <authorList>
            <person name="So Y."/>
        </authorList>
    </citation>
    <scope>NUCLEOTIDE SEQUENCE [LARGE SCALE GENOMIC DNA]</scope>
    <source>
        <strain evidence="2 3">STR3</strain>
    </source>
</reference>
<dbReference type="InterPro" id="IPR041129">
    <property type="entry name" value="CdiI_2"/>
</dbReference>
<name>A0ABT1KZC6_9ACTN</name>
<feature type="domain" description="CdiI immunity protein" evidence="1">
    <location>
        <begin position="2"/>
        <end position="89"/>
    </location>
</feature>
<comment type="caution">
    <text evidence="2">The sequence shown here is derived from an EMBL/GenBank/DDBJ whole genome shotgun (WGS) entry which is preliminary data.</text>
</comment>
<accession>A0ABT1KZC6</accession>
<gene>
    <name evidence="2" type="ORF">NCI01_15030</name>
</gene>